<organism evidence="2 3">
    <name type="scientific">Companilactobacillus heilongjiangensis</name>
    <dbReference type="NCBI Taxonomy" id="1074467"/>
    <lineage>
        <taxon>Bacteria</taxon>
        <taxon>Bacillati</taxon>
        <taxon>Bacillota</taxon>
        <taxon>Bacilli</taxon>
        <taxon>Lactobacillales</taxon>
        <taxon>Lactobacillaceae</taxon>
        <taxon>Companilactobacillus</taxon>
    </lineage>
</organism>
<gene>
    <name evidence="2" type="ORF">JP39_11425</name>
</gene>
<protein>
    <submittedName>
        <fullName evidence="2">Uncharacterized protein</fullName>
    </submittedName>
</protein>
<dbReference type="OrthoDB" id="2299210at2"/>
<feature type="transmembrane region" description="Helical" evidence="1">
    <location>
        <begin position="12"/>
        <end position="30"/>
    </location>
</feature>
<dbReference type="STRING" id="1074467.JP39_11425"/>
<dbReference type="KEGG" id="lhi:JP39_11425"/>
<accession>A0A0K2LF38</accession>
<reference evidence="2 3" key="1">
    <citation type="submission" date="2015-08" db="EMBL/GenBank/DDBJ databases">
        <title>Genomic sequence of Lactobacillus heilongjiangensis DSM 28069, isolated from Chinese traditional pickle.</title>
        <authorList>
            <person name="Jiang X."/>
            <person name="Zheng B."/>
            <person name="Cheng H."/>
        </authorList>
    </citation>
    <scope>NUCLEOTIDE SEQUENCE [LARGE SCALE GENOMIC DNA]</scope>
    <source>
        <strain evidence="2 3">DSM 28069</strain>
    </source>
</reference>
<dbReference type="AlphaFoldDB" id="A0A0K2LF38"/>
<feature type="transmembrane region" description="Helical" evidence="1">
    <location>
        <begin position="36"/>
        <end position="56"/>
    </location>
</feature>
<keyword evidence="3" id="KW-1185">Reference proteome</keyword>
<dbReference type="Proteomes" id="UP000061546">
    <property type="component" value="Chromosome"/>
</dbReference>
<proteinExistence type="predicted"/>
<keyword evidence="1" id="KW-0472">Membrane</keyword>
<sequence length="183" mass="20670">MRKFTFGRKISYVPLLISLIVGLIVSIFFYTLSNQIAVSIIFGLLCFIVALALYVINLSDAYGYWQIDSQHVEYYDYSTAGKRLKAIFLPFGGNQMSVTLDRVADANVVIGKKMQVPANITAAAVSAYMVYYYPSAYYLSFKLKDNREVDLDLSFDETDKSKIEQMLQMLDSSAGITVRLIEK</sequence>
<evidence type="ECO:0000256" key="1">
    <source>
        <dbReference type="SAM" id="Phobius"/>
    </source>
</evidence>
<name>A0A0K2LF38_9LACO</name>
<keyword evidence="1" id="KW-0812">Transmembrane</keyword>
<evidence type="ECO:0000313" key="3">
    <source>
        <dbReference type="Proteomes" id="UP000061546"/>
    </source>
</evidence>
<dbReference type="RefSeq" id="WP_041500959.1">
    <property type="nucleotide sequence ID" value="NZ_BJDV01000003.1"/>
</dbReference>
<dbReference type="EMBL" id="CP012559">
    <property type="protein sequence ID" value="ALB29916.1"/>
    <property type="molecule type" value="Genomic_DNA"/>
</dbReference>
<keyword evidence="1" id="KW-1133">Transmembrane helix</keyword>
<evidence type="ECO:0000313" key="2">
    <source>
        <dbReference type="EMBL" id="ALB29916.1"/>
    </source>
</evidence>